<feature type="compositionally biased region" description="Basic and acidic residues" evidence="1">
    <location>
        <begin position="441"/>
        <end position="454"/>
    </location>
</feature>
<evidence type="ECO:0000313" key="3">
    <source>
        <dbReference type="EMBL" id="MDO1531971.1"/>
    </source>
</evidence>
<organism evidence="3 4">
    <name type="scientific">Variovorax ginsengisoli</name>
    <dbReference type="NCBI Taxonomy" id="363844"/>
    <lineage>
        <taxon>Bacteria</taxon>
        <taxon>Pseudomonadati</taxon>
        <taxon>Pseudomonadota</taxon>
        <taxon>Betaproteobacteria</taxon>
        <taxon>Burkholderiales</taxon>
        <taxon>Comamonadaceae</taxon>
        <taxon>Variovorax</taxon>
    </lineage>
</organism>
<proteinExistence type="predicted"/>
<feature type="region of interest" description="Disordered" evidence="1">
    <location>
        <begin position="437"/>
        <end position="470"/>
    </location>
</feature>
<dbReference type="RefSeq" id="WP_301805707.1">
    <property type="nucleotide sequence ID" value="NZ_JAUJZH010000003.1"/>
</dbReference>
<feature type="domain" description="Bacteriophage tail tape measure C-terminal" evidence="2">
    <location>
        <begin position="692"/>
        <end position="766"/>
    </location>
</feature>
<feature type="region of interest" description="Disordered" evidence="1">
    <location>
        <begin position="634"/>
        <end position="654"/>
    </location>
</feature>
<sequence>MTDFAALGIKIDSSQARQATKDLDALAAVGDKVASSIAETENASKKLGKTLDAGAKAARDSASSIDKYVQNLQKVAATNGLTTREAKLYELALQGATKAQLQAADTAIKLDEGYKRGLATGQKIREGFSATAAAAVKLGAALSAAAVGGVVLFNKVNESIAKWQELSEKTGETAENISSLQTASDVSGVSLDTVAAASIRLSTALAKTDDESKLVAKGVKALGLNFQEFKQFSPAQQLDAVAKAMSGLANGTDKTAAITAIYGKNAAEIIPFLNDLADGGERQIRLTDAQIQAADEHSKAQARLRSEITALAQVVVSQSLPAVTDLTGAIKDAITETVGLGGAANDLAKNQGIADFATEGARFLATLVDMTGNVAAGFLYVGKTIGGVAAAAASAARGEFRAIGGIIDGVSEDFGKISNRGSVADALDKRIAERTANAAAKRREDRGFTPEKPRAGSINTDRVKKGRDTAGQEAKAQLAFDLEDIRKAQEAITNTIANGEKVLDAKRAANLITEAAYWDQKKQFLVDNNQAQQQGLEKELARLQQEELSGKDQINNARKILDVEAKLAKARQDGATELQVLAIRQADALDKIRIKYEEATSAAKFYVDTIARQNDREIAGMGKGNLNREIDARKNQRDDQFQSRRNDLDTQRRANQITSEEYDKFLAIEADAHARSLALDEKYWKEKLAKQQDWAVGASEALQNFIDEANNVAKTTEGILSNGLGGLSDSLTAELMGEDGKWLDLGKNLGRQIIKGMVDKEIIAPLASFAQDALKSLGGGGDGLSGLLSSVTGSKGGTGAAAAATSTAALATSATGATAAITTLAAAATAAAAAMGGSSISSALGLANSVGSSGGDALGSLISSMGWSEGGYTGPGTKYQPAGIVHAGEYVVNAENTRRLGLSFLERLNKRGYAEGGYVNSIVGGNLAAPQGSPGGGGVVNNFHVDVHGQVDRRTRTQIANDLSLVQRRAGRMG</sequence>
<feature type="compositionally biased region" description="Basic and acidic residues" evidence="1">
    <location>
        <begin position="634"/>
        <end position="652"/>
    </location>
</feature>
<dbReference type="EMBL" id="JAUKVY010000003">
    <property type="protein sequence ID" value="MDO1531971.1"/>
    <property type="molecule type" value="Genomic_DNA"/>
</dbReference>
<evidence type="ECO:0000259" key="2">
    <source>
        <dbReference type="Pfam" id="PF09718"/>
    </source>
</evidence>
<dbReference type="Pfam" id="PF09718">
    <property type="entry name" value="Tape_meas_lam_C"/>
    <property type="match status" value="1"/>
</dbReference>
<dbReference type="Proteomes" id="UP001169027">
    <property type="component" value="Unassembled WGS sequence"/>
</dbReference>
<keyword evidence="4" id="KW-1185">Reference proteome</keyword>
<accession>A0ABT8RZ78</accession>
<evidence type="ECO:0000256" key="1">
    <source>
        <dbReference type="SAM" id="MobiDB-lite"/>
    </source>
</evidence>
<gene>
    <name evidence="3" type="ORF">Q2T77_06705</name>
</gene>
<feature type="compositionally biased region" description="Basic and acidic residues" evidence="1">
    <location>
        <begin position="461"/>
        <end position="470"/>
    </location>
</feature>
<comment type="caution">
    <text evidence="3">The sequence shown here is derived from an EMBL/GenBank/DDBJ whole genome shotgun (WGS) entry which is preliminary data.</text>
</comment>
<protein>
    <submittedName>
        <fullName evidence="3">Phage tail tape measure C-terminal domain-containing protein</fullName>
    </submittedName>
</protein>
<evidence type="ECO:0000313" key="4">
    <source>
        <dbReference type="Proteomes" id="UP001169027"/>
    </source>
</evidence>
<reference evidence="3" key="1">
    <citation type="submission" date="2023-06" db="EMBL/GenBank/DDBJ databases">
        <authorList>
            <person name="Jiang Y."/>
            <person name="Liu Q."/>
        </authorList>
    </citation>
    <scope>NUCLEOTIDE SEQUENCE</scope>
    <source>
        <strain evidence="3">CGMCC 1.12090</strain>
    </source>
</reference>
<dbReference type="InterPro" id="IPR006431">
    <property type="entry name" value="Phage_tape_meas_C"/>
</dbReference>
<name>A0ABT8RZ78_9BURK</name>